<feature type="compositionally biased region" description="Basic and acidic residues" evidence="5">
    <location>
        <begin position="1896"/>
        <end position="1907"/>
    </location>
</feature>
<dbReference type="InterPro" id="IPR011989">
    <property type="entry name" value="ARM-like"/>
</dbReference>
<evidence type="ECO:0000256" key="2">
    <source>
        <dbReference type="ARBA" id="ARBA00022618"/>
    </source>
</evidence>
<dbReference type="PANTHER" id="PTHR12827:SF3">
    <property type="entry name" value="ANAPHASE-PROMOTING COMPLEX SUBUNIT 1"/>
    <property type="match status" value="1"/>
</dbReference>
<keyword evidence="4" id="KW-0131">Cell cycle</keyword>
<evidence type="ECO:0000259" key="6">
    <source>
        <dbReference type="Pfam" id="PF20518"/>
    </source>
</evidence>
<evidence type="ECO:0000256" key="4">
    <source>
        <dbReference type="ARBA" id="ARBA00023306"/>
    </source>
</evidence>
<dbReference type="GO" id="GO:0007091">
    <property type="term" value="P:metaphase/anaphase transition of mitotic cell cycle"/>
    <property type="evidence" value="ECO:0007669"/>
    <property type="project" value="TreeGrafter"/>
</dbReference>
<keyword evidence="2" id="KW-0132">Cell division</keyword>
<feature type="compositionally biased region" description="Polar residues" evidence="5">
    <location>
        <begin position="1928"/>
        <end position="1946"/>
    </location>
</feature>
<dbReference type="WBParaSite" id="SMTH1_43200.1">
    <property type="protein sequence ID" value="SMTH1_43200.1"/>
    <property type="gene ID" value="SMTH1_43200"/>
</dbReference>
<feature type="compositionally biased region" description="Low complexity" evidence="5">
    <location>
        <begin position="1729"/>
        <end position="1742"/>
    </location>
</feature>
<dbReference type="GO" id="GO:0070979">
    <property type="term" value="P:protein K11-linked ubiquitination"/>
    <property type="evidence" value="ECO:0007669"/>
    <property type="project" value="TreeGrafter"/>
</dbReference>
<evidence type="ECO:0000313" key="8">
    <source>
        <dbReference type="WBParaSite" id="SMTH1_43200.1"/>
    </source>
</evidence>
<dbReference type="Gene3D" id="1.25.10.10">
    <property type="entry name" value="Leucine-rich Repeat Variant"/>
    <property type="match status" value="1"/>
</dbReference>
<dbReference type="InterPro" id="IPR046794">
    <property type="entry name" value="Apc1_MidN"/>
</dbReference>
<feature type="region of interest" description="Disordered" evidence="5">
    <location>
        <begin position="1896"/>
        <end position="1946"/>
    </location>
</feature>
<evidence type="ECO:0000313" key="7">
    <source>
        <dbReference type="Proteomes" id="UP000050791"/>
    </source>
</evidence>
<dbReference type="InterPro" id="IPR024990">
    <property type="entry name" value="Apc1"/>
</dbReference>
<evidence type="ECO:0000256" key="3">
    <source>
        <dbReference type="ARBA" id="ARBA00022776"/>
    </source>
</evidence>
<name>A0AA85BAM4_9TREM</name>
<proteinExistence type="inferred from homology"/>
<feature type="region of interest" description="Disordered" evidence="5">
    <location>
        <begin position="1834"/>
        <end position="1866"/>
    </location>
</feature>
<dbReference type="Pfam" id="PF20518">
    <property type="entry name" value="Apc1_MidN"/>
    <property type="match status" value="1"/>
</dbReference>
<dbReference type="GO" id="GO:0060090">
    <property type="term" value="F:molecular adaptor activity"/>
    <property type="evidence" value="ECO:0007669"/>
    <property type="project" value="TreeGrafter"/>
</dbReference>
<feature type="compositionally biased region" description="Polar residues" evidence="5">
    <location>
        <begin position="1848"/>
        <end position="1866"/>
    </location>
</feature>
<feature type="region of interest" description="Disordered" evidence="5">
    <location>
        <begin position="1709"/>
        <end position="1742"/>
    </location>
</feature>
<evidence type="ECO:0000256" key="5">
    <source>
        <dbReference type="SAM" id="MobiDB-lite"/>
    </source>
</evidence>
<organism evidence="7 8">
    <name type="scientific">Schistosoma mattheei</name>
    <dbReference type="NCBI Taxonomy" id="31246"/>
    <lineage>
        <taxon>Eukaryota</taxon>
        <taxon>Metazoa</taxon>
        <taxon>Spiralia</taxon>
        <taxon>Lophotrochozoa</taxon>
        <taxon>Platyhelminthes</taxon>
        <taxon>Trematoda</taxon>
        <taxon>Digenea</taxon>
        <taxon>Strigeidida</taxon>
        <taxon>Schistosomatoidea</taxon>
        <taxon>Schistosomatidae</taxon>
        <taxon>Schistosoma</taxon>
    </lineage>
</organism>
<accession>A0AA85BAM4</accession>
<sequence>MSDTMISAKSVVDVFPLGCQYLLEFCHKDSIHNGSSTLSGDQPSDFWKTWGSGGLFNELYISQNSIVWSCGTETACSFPKLVLNFDTPVIDAFKSSFFLPALHSGQGFMPHVNENIPGRIQEGLSIFESERMTFIDDSGEQYTVRIPCRIREVWALNTLVLLERQPNNYEVRSDNPNTTPTSSCALFSMFSLTHPLDEAAPVILKVPLPNGGFGIGFVSDVHLKIIGVIAPLNMVITYHSLTRLHSVWLLEKASSHDYIYLYQMDPDGRASVATHALTGLVYQPESVKHVKSSDKDLSTFDEHSVRCSLNSTICLSPFAASLSRLTRTEKQSFRLNHSGNRRSPGQSLSAPFTPTNLDSYISRLSNVTPSNNLSHLQCTVNSPSGFLLRRGSLVQAQQAGNNGTPKPVGSIQTPKHNSINITTLHGRLSSTRLNIYSSNLHETPVRTEKLYTIDPDQVENLLDEPLLPKVCLRLVWSETPSARSHSTLTNTGFFSPLNNESSYKKENVSNFVPYVSDLPASGRFALLSRRLPNLPFPASRTESLIFNSPSTTKNKALYGNLCNSSQAVPKDNNVTLPLQKSGPVKSRAFLAVDIISTSWICFLTGTSIFDCRQSRLACLRINDNYLDFYLRACDAVYVPYSRITICLEPGVGIVLYSGIKKICLLGLSPPPLLSMYLGVGGPQTVKSSNQSKATGVDKSANSVDSNQFLRVYLPTTAENEMVQRCLTSLNRCLPEDASLMLFARWYVISNAPGTKSSYKFQEPETSYCDDTGDLGTNCFDGPGEWNRFANFILSASGFSFYHRHTGNIVSSECQNNVGGIFRSSKRRRPGPEESSELDWNNLIDLLDLGFDNELVHPSLFLPKSINLLFTKMDFEKNLAFSDQKQSVYLSYVRDDPDSRIVLSYLPTILFAFHLTYEEAKLNSILQDKVKHLAELNFIISSILNLPAYTTFYENEYPSLCNLSLVTEVKFPTKDLKWPDKISFDIAPCLLTWITRQLESVFSGGTSVRINPYPYLTGVNDLATALAGVIVSALSTDKLEVLKSSDSKSAVQYLLEFWSDHIFTWKTFVKSSGSVYECASRKRDDFPIFNDEEVKHWLQNAGPYACSYVETLLTCVTLSSNKFSHENESTGLPISAQHLALLFLSRLESSSTVFYGVLSRRLRVLPPGLSMVLRIFLSRCRLHPPPNCDPHVYSLMGRTDLAKQAHMLNHQENSIFDSVFNCSNSVSTSSEPISLCKVLSVPSSVGETSSWSIGERWSNLVLPLRDIDSLSSNVAVSSHALLYHIENNPCCQASFKNDLRLREAYRLLQSFSHIRLPRLNSEDPVSTSPNNASGSDLNARLTEARFEMHLAAAGIRVWASVIGRGMLTFGILTGSKVPTQLRVPPICLRGRAISPSSGRRVLVDLAREPLGPANTNVGANRTGTAEAIASGLDIAGGSGDRLRTTGVQSVDASNHPGNSVALAIASSLASCGAGASLRTVSLGLKRMTPSNNLLNNYASSNISTTATNSASSTASLLSTANIQQAPGVLAAKHWPDFHNGVAIGLSISPHASIDATWILYNCRAAGLTSTNNSRNNLRTNQDSTSSQDTSSPEQAGLLLGLGLNGHLNKITPYDIGEYLVRVHDLHNMAVLLGLCAGRRGTMDQSVLRLIAVHYRPLLPSNPLINVQLSVPNLCQAAAIFGLGLLYQGSAHRHITNLLINELGRSLSEDSHSDGAHLGLNADTDSQQTVSNASNNNPTNNTIGWTGAGGSGGFAGDSCELMALSAGLALGLVLLQRGDTPCGLSDLQWAEKLRAYMTSGPRSTNSAVAENQQFTVHFSCDLHERCLPIQRVKGRGAPHRLVDHSRRPHQTSVEPVSPQNNLSDSSTRGASLSLSAFRTPSLLLHSDYSTEPLVDPERFLTNDHSHNSMDVRGISSSSRQPSSRRRSLSNTGPATSPTLTNGPNRISSTVSDLAGRLDECSTKTIWKNPQIRDLHCYNADVSAPGAMMALGMAYLGSGNSTVSSWLLPPSSLRQLELIRPDLLLFQALAYGLVNWNSIEPTQEWIDSYIPEQLFERLSESIKPRPKLHSPSVSDIRATLGQADLSSEDDVENRCPDQIFTDSLYHAYGRSPYNRGRRSTLNNVRGRPVRRSRRYDIRQWSEEESSVNNIKAVPGKSEWFDQFGLQNKDSVDIEAISLAYLNILVGCALAMGLRYAGTSNSNAANTLYSLARSLLNDTWWPPSYLPLNHRLKISNVIQNK</sequence>
<evidence type="ECO:0000256" key="1">
    <source>
        <dbReference type="ARBA" id="ARBA00010547"/>
    </source>
</evidence>
<feature type="region of interest" description="Disordered" evidence="5">
    <location>
        <begin position="1569"/>
        <end position="1591"/>
    </location>
</feature>
<dbReference type="GO" id="GO:0051301">
    <property type="term" value="P:cell division"/>
    <property type="evidence" value="ECO:0007669"/>
    <property type="project" value="UniProtKB-KW"/>
</dbReference>
<dbReference type="PANTHER" id="PTHR12827">
    <property type="entry name" value="MEIOTIC CHECKPOINT REGULATOR TSG24 FAMILY MEMBER"/>
    <property type="match status" value="1"/>
</dbReference>
<reference evidence="8" key="1">
    <citation type="submission" date="2023-11" db="UniProtKB">
        <authorList>
            <consortium name="WormBaseParasite"/>
        </authorList>
    </citation>
    <scope>IDENTIFICATION</scope>
</reference>
<dbReference type="GO" id="GO:0005680">
    <property type="term" value="C:anaphase-promoting complex"/>
    <property type="evidence" value="ECO:0007669"/>
    <property type="project" value="InterPro"/>
</dbReference>
<dbReference type="GO" id="GO:0031145">
    <property type="term" value="P:anaphase-promoting complex-dependent catabolic process"/>
    <property type="evidence" value="ECO:0007669"/>
    <property type="project" value="TreeGrafter"/>
</dbReference>
<comment type="similarity">
    <text evidence="1">Belongs to the APC1 family.</text>
</comment>
<protein>
    <recommendedName>
        <fullName evidence="6">Anaphase-promoting complex subunit 1 middle domain-containing protein</fullName>
    </recommendedName>
</protein>
<feature type="domain" description="Anaphase-promoting complex subunit 1 middle" evidence="6">
    <location>
        <begin position="897"/>
        <end position="1029"/>
    </location>
</feature>
<dbReference type="Proteomes" id="UP000050791">
    <property type="component" value="Unassembled WGS sequence"/>
</dbReference>
<keyword evidence="3" id="KW-0498">Mitosis</keyword>